<comment type="caution">
    <text evidence="1">The sequence shown here is derived from an EMBL/GenBank/DDBJ whole genome shotgun (WGS) entry which is preliminary data.</text>
</comment>
<dbReference type="EMBL" id="BLXT01008196">
    <property type="protein sequence ID" value="GFO46579.1"/>
    <property type="molecule type" value="Genomic_DNA"/>
</dbReference>
<proteinExistence type="predicted"/>
<dbReference type="Proteomes" id="UP000735302">
    <property type="component" value="Unassembled WGS sequence"/>
</dbReference>
<sequence>MKVLDRPVAIEMARAGYFFRDMREITTSLPQEPKDKKKKRLRDTENHKRIYCWEKSSWKLPTNGMVTRAFPFGFVT</sequence>
<evidence type="ECO:0000313" key="2">
    <source>
        <dbReference type="Proteomes" id="UP000735302"/>
    </source>
</evidence>
<reference evidence="1 2" key="1">
    <citation type="journal article" date="2021" name="Elife">
        <title>Chloroplast acquisition without the gene transfer in kleptoplastic sea slugs, Plakobranchus ocellatus.</title>
        <authorList>
            <person name="Maeda T."/>
            <person name="Takahashi S."/>
            <person name="Yoshida T."/>
            <person name="Shimamura S."/>
            <person name="Takaki Y."/>
            <person name="Nagai Y."/>
            <person name="Toyoda A."/>
            <person name="Suzuki Y."/>
            <person name="Arimoto A."/>
            <person name="Ishii H."/>
            <person name="Satoh N."/>
            <person name="Nishiyama T."/>
            <person name="Hasebe M."/>
            <person name="Maruyama T."/>
            <person name="Minagawa J."/>
            <person name="Obokata J."/>
            <person name="Shigenobu S."/>
        </authorList>
    </citation>
    <scope>NUCLEOTIDE SEQUENCE [LARGE SCALE GENOMIC DNA]</scope>
</reference>
<organism evidence="1 2">
    <name type="scientific">Plakobranchus ocellatus</name>
    <dbReference type="NCBI Taxonomy" id="259542"/>
    <lineage>
        <taxon>Eukaryota</taxon>
        <taxon>Metazoa</taxon>
        <taxon>Spiralia</taxon>
        <taxon>Lophotrochozoa</taxon>
        <taxon>Mollusca</taxon>
        <taxon>Gastropoda</taxon>
        <taxon>Heterobranchia</taxon>
        <taxon>Euthyneura</taxon>
        <taxon>Panpulmonata</taxon>
        <taxon>Sacoglossa</taxon>
        <taxon>Placobranchoidea</taxon>
        <taxon>Plakobranchidae</taxon>
        <taxon>Plakobranchus</taxon>
    </lineage>
</organism>
<dbReference type="AlphaFoldDB" id="A0AAV4DQV7"/>
<keyword evidence="2" id="KW-1185">Reference proteome</keyword>
<name>A0AAV4DQV7_9GAST</name>
<accession>A0AAV4DQV7</accession>
<evidence type="ECO:0000313" key="1">
    <source>
        <dbReference type="EMBL" id="GFO46579.1"/>
    </source>
</evidence>
<protein>
    <submittedName>
        <fullName evidence="1">Uncharacterized protein</fullName>
    </submittedName>
</protein>
<gene>
    <name evidence="1" type="ORF">PoB_007308400</name>
</gene>